<dbReference type="AlphaFoldDB" id="C1BZ61"/>
<proteinExistence type="evidence at transcript level"/>
<accession>A0A3P8YTJ7</accession>
<reference evidence="8" key="1">
    <citation type="journal article" date="2010" name="BMC Genomics">
        <title>Salmo salar and Esox lucius full-length cDNA sequences reveal changes in evolutionary pressures on a post-tetraploidization genome.</title>
        <authorList>
            <person name="Leong J.S."/>
            <person name="Jantzen S.G."/>
            <person name="von Schalburg K.R."/>
            <person name="Cooper G.A."/>
            <person name="Messmer A.M."/>
            <person name="Liao N.Y."/>
            <person name="Munro S."/>
            <person name="Moore R."/>
            <person name="Holt R.A."/>
            <person name="Jones S.J."/>
            <person name="Davidson W.S."/>
            <person name="Koop B.F."/>
        </authorList>
    </citation>
    <scope>NUCLEOTIDE SEQUENCE</scope>
    <source>
        <tissue evidence="8">Head kidney</tissue>
    </source>
</reference>
<feature type="signal peptide" evidence="6">
    <location>
        <begin position="1"/>
        <end position="21"/>
    </location>
</feature>
<evidence type="ECO:0000256" key="5">
    <source>
        <dbReference type="ARBA" id="ARBA00023157"/>
    </source>
</evidence>
<dbReference type="GO" id="GO:0006508">
    <property type="term" value="P:proteolysis"/>
    <property type="evidence" value="ECO:0007669"/>
    <property type="project" value="UniProtKB-KW"/>
</dbReference>
<keyword evidence="6" id="KW-0732">Signal</keyword>
<dbReference type="EMBL" id="BT079890">
    <property type="protein sequence ID" value="ACO14314.1"/>
    <property type="molecule type" value="mRNA"/>
</dbReference>
<feature type="domain" description="Peptidase S1" evidence="7">
    <location>
        <begin position="29"/>
        <end position="249"/>
    </location>
</feature>
<protein>
    <submittedName>
        <fullName evidence="8">Complement factor D</fullName>
    </submittedName>
</protein>
<dbReference type="InterPro" id="IPR018114">
    <property type="entry name" value="TRYPSIN_HIS"/>
</dbReference>
<dbReference type="GO" id="GO:0004252">
    <property type="term" value="F:serine-type endopeptidase activity"/>
    <property type="evidence" value="ECO:0007669"/>
    <property type="project" value="InterPro"/>
</dbReference>
<keyword evidence="4" id="KW-0720">Serine protease</keyword>
<dbReference type="MEROPS" id="S01.B90"/>
<dbReference type="FunFam" id="2.40.10.10:FF:000010">
    <property type="entry name" value="Kallikrein related peptidase 11"/>
    <property type="match status" value="1"/>
</dbReference>
<dbReference type="PROSITE" id="PS00134">
    <property type="entry name" value="TRYPSIN_HIS"/>
    <property type="match status" value="1"/>
</dbReference>
<dbReference type="RefSeq" id="NP_001290755.1">
    <property type="nucleotide sequence ID" value="NM_001303826.1"/>
</dbReference>
<dbReference type="SMART" id="SM00020">
    <property type="entry name" value="Tryp_SPc"/>
    <property type="match status" value="1"/>
</dbReference>
<dbReference type="InterPro" id="IPR001254">
    <property type="entry name" value="Trypsin_dom"/>
</dbReference>
<evidence type="ECO:0000259" key="7">
    <source>
        <dbReference type="PROSITE" id="PS50240"/>
    </source>
</evidence>
<evidence type="ECO:0000256" key="1">
    <source>
        <dbReference type="ARBA" id="ARBA00009228"/>
    </source>
</evidence>
<dbReference type="OMA" id="SYRRWIQ"/>
<dbReference type="Bgee" id="ENSELUG00000019255">
    <property type="expression patterns" value="Expressed in mesonephros and 13 other cell types or tissues"/>
</dbReference>
<dbReference type="KEGG" id="els:105011537"/>
<evidence type="ECO:0000256" key="2">
    <source>
        <dbReference type="ARBA" id="ARBA00022670"/>
    </source>
</evidence>
<accession>C1BZ61</accession>
<keyword evidence="3" id="KW-0378">Hydrolase</keyword>
<evidence type="ECO:0000256" key="4">
    <source>
        <dbReference type="ARBA" id="ARBA00022825"/>
    </source>
</evidence>
<dbReference type="Pfam" id="PF00089">
    <property type="entry name" value="Trypsin"/>
    <property type="match status" value="1"/>
</dbReference>
<dbReference type="InterPro" id="IPR009003">
    <property type="entry name" value="Peptidase_S1_PA"/>
</dbReference>
<dbReference type="InterPro" id="IPR001314">
    <property type="entry name" value="Peptidase_S1A"/>
</dbReference>
<evidence type="ECO:0000256" key="3">
    <source>
        <dbReference type="ARBA" id="ARBA00022801"/>
    </source>
</evidence>
<evidence type="ECO:0000256" key="6">
    <source>
        <dbReference type="SAM" id="SignalP"/>
    </source>
</evidence>
<evidence type="ECO:0000313" key="8">
    <source>
        <dbReference type="EMBL" id="ACO14314.1"/>
    </source>
</evidence>
<comment type="similarity">
    <text evidence="1">Belongs to the peptidase S1 family. Snake venom subfamily.</text>
</comment>
<name>C1BZ61_ESOLU</name>
<dbReference type="PROSITE" id="PS50240">
    <property type="entry name" value="TRYPSIN_DOM"/>
    <property type="match status" value="1"/>
</dbReference>
<keyword evidence="2" id="KW-0645">Protease</keyword>
<organism evidence="8">
    <name type="scientific">Esox lucius</name>
    <name type="common">Northern pike</name>
    <dbReference type="NCBI Taxonomy" id="8010"/>
    <lineage>
        <taxon>Eukaryota</taxon>
        <taxon>Metazoa</taxon>
        <taxon>Chordata</taxon>
        <taxon>Craniata</taxon>
        <taxon>Vertebrata</taxon>
        <taxon>Euteleostomi</taxon>
        <taxon>Actinopterygii</taxon>
        <taxon>Neopterygii</taxon>
        <taxon>Teleostei</taxon>
        <taxon>Protacanthopterygii</taxon>
        <taxon>Esociformes</taxon>
        <taxon>Esocidae</taxon>
        <taxon>Esox</taxon>
    </lineage>
</organism>
<dbReference type="PRINTS" id="PR00722">
    <property type="entry name" value="CHYMOTRYPSIN"/>
</dbReference>
<dbReference type="OrthoDB" id="5597713at2759"/>
<keyword evidence="5" id="KW-1015">Disulfide bond</keyword>
<dbReference type="InterPro" id="IPR043504">
    <property type="entry name" value="Peptidase_S1_PA_chymotrypsin"/>
</dbReference>
<dbReference type="Gene3D" id="2.40.10.10">
    <property type="entry name" value="Trypsin-like serine proteases"/>
    <property type="match status" value="2"/>
</dbReference>
<dbReference type="GeneID" id="105011537"/>
<dbReference type="PANTHER" id="PTHR24271:SF55">
    <property type="entry name" value="SERINE PROTEASE 57"/>
    <property type="match status" value="1"/>
</dbReference>
<feature type="chain" id="PRO_5043301223" evidence="6">
    <location>
        <begin position="22"/>
        <end position="252"/>
    </location>
</feature>
<dbReference type="PANTHER" id="PTHR24271">
    <property type="entry name" value="KALLIKREIN-RELATED"/>
    <property type="match status" value="1"/>
</dbReference>
<gene>
    <name evidence="8" type="primary">CFAD</name>
</gene>
<sequence>MAIHQVVLFIVLFIALNGTVGREIPNVGIVGGSEAAPNSRPYMASLQSQGQHDCGGVLVREDFVLTAAHCDGKYRVVLGAHNLSNDENSQQVFEVDRYIPHPRFGDNLENDIMLLKLKGRATLSASVQLIPLMNGSVAEGTVCSTAGWGVIDNDDTLPDTLQEVNATIISPRECSRRWRGVKIFRQMVCATGPSAFQGFCSGDSGGPLVCNGMSAGIVSFSGQICANPSSPDVYTRVTSYRQWIKRELARSN</sequence>
<dbReference type="SUPFAM" id="SSF50494">
    <property type="entry name" value="Trypsin-like serine proteases"/>
    <property type="match status" value="1"/>
</dbReference>
<dbReference type="CDD" id="cd00190">
    <property type="entry name" value="Tryp_SPc"/>
    <property type="match status" value="1"/>
</dbReference>
<reference evidence="8" key="2">
    <citation type="submission" date="2010-07" db="EMBL/GenBank/DDBJ databases">
        <title>Esox lucius ESTs and full-length cDNAs.</title>
        <authorList>
            <consortium name="cGRASP (B.F. Koop &amp; W.S. Davidson)"/>
            <person name="Leong J."/>
            <person name="Jantzen S."/>
            <person name="Cooper G."/>
            <person name="Davidson W.S."/>
            <person name="Koop B.F."/>
        </authorList>
    </citation>
    <scope>NUCLEOTIDE SEQUENCE</scope>
    <source>
        <tissue evidence="8">Head kidney</tissue>
    </source>
</reference>